<dbReference type="SMART" id="SM00086">
    <property type="entry name" value="PAC"/>
    <property type="match status" value="4"/>
</dbReference>
<dbReference type="SUPFAM" id="SSF52172">
    <property type="entry name" value="CheY-like"/>
    <property type="match status" value="2"/>
</dbReference>
<evidence type="ECO:0000256" key="10">
    <source>
        <dbReference type="ARBA" id="ARBA00023012"/>
    </source>
</evidence>
<dbReference type="InterPro" id="IPR005467">
    <property type="entry name" value="His_kinase_dom"/>
</dbReference>
<dbReference type="PROSITE" id="PS50109">
    <property type="entry name" value="HIS_KIN"/>
    <property type="match status" value="1"/>
</dbReference>
<evidence type="ECO:0000313" key="21">
    <source>
        <dbReference type="EMBL" id="MCV2370387.1"/>
    </source>
</evidence>
<evidence type="ECO:0000259" key="20">
    <source>
        <dbReference type="PROSITE" id="PS50894"/>
    </source>
</evidence>
<evidence type="ECO:0000259" key="19">
    <source>
        <dbReference type="PROSITE" id="PS50839"/>
    </source>
</evidence>
<evidence type="ECO:0000259" key="18">
    <source>
        <dbReference type="PROSITE" id="PS50113"/>
    </source>
</evidence>
<evidence type="ECO:0000256" key="12">
    <source>
        <dbReference type="PROSITE-ProRule" id="PRU00110"/>
    </source>
</evidence>
<dbReference type="InterPro" id="IPR001789">
    <property type="entry name" value="Sig_transdc_resp-reg_receiver"/>
</dbReference>
<keyword evidence="4" id="KW-1003">Cell membrane</keyword>
<dbReference type="InterPro" id="IPR035965">
    <property type="entry name" value="PAS-like_dom_sf"/>
</dbReference>
<feature type="modified residue" description="4-aspartylphosphate" evidence="13">
    <location>
        <position position="1722"/>
    </location>
</feature>
<dbReference type="NCBIfam" id="TIGR00229">
    <property type="entry name" value="sensory_box"/>
    <property type="match status" value="3"/>
</dbReference>
<evidence type="ECO:0000256" key="7">
    <source>
        <dbReference type="ARBA" id="ARBA00022741"/>
    </source>
</evidence>
<dbReference type="PANTHER" id="PTHR45339">
    <property type="entry name" value="HYBRID SIGNAL TRANSDUCTION HISTIDINE KINASE J"/>
    <property type="match status" value="1"/>
</dbReference>
<dbReference type="Pfam" id="PF02518">
    <property type="entry name" value="HATPase_c"/>
    <property type="match status" value="1"/>
</dbReference>
<dbReference type="PROSITE" id="PS50839">
    <property type="entry name" value="CHASE"/>
    <property type="match status" value="1"/>
</dbReference>
<dbReference type="CDD" id="cd00130">
    <property type="entry name" value="PAS"/>
    <property type="match status" value="3"/>
</dbReference>
<dbReference type="Pfam" id="PF13426">
    <property type="entry name" value="PAS_9"/>
    <property type="match status" value="1"/>
</dbReference>
<feature type="modified residue" description="Phosphohistidine" evidence="12">
    <location>
        <position position="1875"/>
    </location>
</feature>
<evidence type="ECO:0000313" key="22">
    <source>
        <dbReference type="Proteomes" id="UP001209701"/>
    </source>
</evidence>
<dbReference type="PROSITE" id="PS50110">
    <property type="entry name" value="RESPONSE_REGULATORY"/>
    <property type="match status" value="2"/>
</dbReference>
<dbReference type="InterPro" id="IPR013655">
    <property type="entry name" value="PAS_fold_3"/>
</dbReference>
<evidence type="ECO:0000259" key="17">
    <source>
        <dbReference type="PROSITE" id="PS50112"/>
    </source>
</evidence>
<dbReference type="PROSITE" id="PS50113">
    <property type="entry name" value="PAC"/>
    <property type="match status" value="4"/>
</dbReference>
<dbReference type="InterPro" id="IPR036097">
    <property type="entry name" value="HisK_dim/P_sf"/>
</dbReference>
<dbReference type="PROSITE" id="PS50112">
    <property type="entry name" value="PAS"/>
    <property type="match status" value="2"/>
</dbReference>
<evidence type="ECO:0000256" key="5">
    <source>
        <dbReference type="ARBA" id="ARBA00022553"/>
    </source>
</evidence>
<comment type="caution">
    <text evidence="21">The sequence shown here is derived from an EMBL/GenBank/DDBJ whole genome shotgun (WGS) entry which is preliminary data.</text>
</comment>
<dbReference type="RefSeq" id="WP_263572973.1">
    <property type="nucleotide sequence ID" value="NZ_JAJIRN010000009.1"/>
</dbReference>
<dbReference type="EC" id="2.7.13.3" evidence="3"/>
<comment type="catalytic activity">
    <reaction evidence="1">
        <text>ATP + protein L-histidine = ADP + protein N-phospho-L-histidine.</text>
        <dbReference type="EC" id="2.7.13.3"/>
    </reaction>
</comment>
<dbReference type="Pfam" id="PF12860">
    <property type="entry name" value="PAS_7"/>
    <property type="match status" value="3"/>
</dbReference>
<evidence type="ECO:0000256" key="8">
    <source>
        <dbReference type="ARBA" id="ARBA00022840"/>
    </source>
</evidence>
<feature type="transmembrane region" description="Helical" evidence="14">
    <location>
        <begin position="30"/>
        <end position="52"/>
    </location>
</feature>
<feature type="domain" description="PAS" evidence="17">
    <location>
        <begin position="520"/>
        <end position="547"/>
    </location>
</feature>
<evidence type="ECO:0000256" key="9">
    <source>
        <dbReference type="ARBA" id="ARBA00022989"/>
    </source>
</evidence>
<dbReference type="InterPro" id="IPR003661">
    <property type="entry name" value="HisK_dim/P_dom"/>
</dbReference>
<keyword evidence="9 14" id="KW-1133">Transmembrane helix</keyword>
<feature type="domain" description="PAS" evidence="17">
    <location>
        <begin position="371"/>
        <end position="416"/>
    </location>
</feature>
<evidence type="ECO:0000256" key="6">
    <source>
        <dbReference type="ARBA" id="ARBA00022692"/>
    </source>
</evidence>
<feature type="modified residue" description="4-aspartylphosphate" evidence="13">
    <location>
        <position position="1578"/>
    </location>
</feature>
<dbReference type="InterPro" id="IPR000014">
    <property type="entry name" value="PAS"/>
</dbReference>
<organism evidence="21 22">
    <name type="scientific">Roseateles oligotrophus</name>
    <dbReference type="NCBI Taxonomy" id="1769250"/>
    <lineage>
        <taxon>Bacteria</taxon>
        <taxon>Pseudomonadati</taxon>
        <taxon>Pseudomonadota</taxon>
        <taxon>Betaproteobacteria</taxon>
        <taxon>Burkholderiales</taxon>
        <taxon>Sphaerotilaceae</taxon>
        <taxon>Roseateles</taxon>
    </lineage>
</organism>
<feature type="domain" description="PAC" evidence="18">
    <location>
        <begin position="837"/>
        <end position="888"/>
    </location>
</feature>
<dbReference type="PANTHER" id="PTHR45339:SF1">
    <property type="entry name" value="HYBRID SIGNAL TRANSDUCTION HISTIDINE KINASE J"/>
    <property type="match status" value="1"/>
</dbReference>
<dbReference type="SUPFAM" id="SSF47226">
    <property type="entry name" value="Histidine-containing phosphotransfer domain, HPT domain"/>
    <property type="match status" value="1"/>
</dbReference>
<dbReference type="SUPFAM" id="SSF47384">
    <property type="entry name" value="Homodimeric domain of signal transducing histidine kinase"/>
    <property type="match status" value="1"/>
</dbReference>
<feature type="domain" description="CHASE" evidence="19">
    <location>
        <begin position="96"/>
        <end position="285"/>
    </location>
</feature>
<comment type="subcellular location">
    <subcellularLocation>
        <location evidence="2">Cell membrane</location>
        <topology evidence="2">Multi-pass membrane protein</topology>
    </subcellularLocation>
</comment>
<dbReference type="InterPro" id="IPR001610">
    <property type="entry name" value="PAC"/>
</dbReference>
<dbReference type="SUPFAM" id="SSF55785">
    <property type="entry name" value="PYP-like sensor domain (PAS domain)"/>
    <property type="match status" value="7"/>
</dbReference>
<evidence type="ECO:0000259" key="16">
    <source>
        <dbReference type="PROSITE" id="PS50110"/>
    </source>
</evidence>
<feature type="domain" description="PAC" evidence="18">
    <location>
        <begin position="706"/>
        <end position="759"/>
    </location>
</feature>
<feature type="domain" description="Histidine kinase" evidence="15">
    <location>
        <begin position="1286"/>
        <end position="1507"/>
    </location>
</feature>
<dbReference type="PRINTS" id="PR00344">
    <property type="entry name" value="BCTRLSENSOR"/>
</dbReference>
<dbReference type="Gene3D" id="3.30.450.350">
    <property type="entry name" value="CHASE domain"/>
    <property type="match status" value="1"/>
</dbReference>
<dbReference type="SMART" id="SM01079">
    <property type="entry name" value="CHASE"/>
    <property type="match status" value="1"/>
</dbReference>
<keyword evidence="11 14" id="KW-0472">Membrane</keyword>
<protein>
    <recommendedName>
        <fullName evidence="3">histidine kinase</fullName>
        <ecNumber evidence="3">2.7.13.3</ecNumber>
    </recommendedName>
</protein>
<dbReference type="Pfam" id="PF03924">
    <property type="entry name" value="CHASE"/>
    <property type="match status" value="1"/>
</dbReference>
<keyword evidence="5 13" id="KW-0597">Phosphoprotein</keyword>
<keyword evidence="22" id="KW-1185">Reference proteome</keyword>
<dbReference type="Pfam" id="PF08447">
    <property type="entry name" value="PAS_3"/>
    <property type="match status" value="2"/>
</dbReference>
<dbReference type="PROSITE" id="PS50894">
    <property type="entry name" value="HPT"/>
    <property type="match status" value="1"/>
</dbReference>
<evidence type="ECO:0000256" key="4">
    <source>
        <dbReference type="ARBA" id="ARBA00022475"/>
    </source>
</evidence>
<dbReference type="Pfam" id="PF00512">
    <property type="entry name" value="HisKA"/>
    <property type="match status" value="1"/>
</dbReference>
<sequence>MQSPGLGDSKLQPPQAGAAPLLAQAGLGQAWNWLIAGILLLGFGLTYLLTVAQQAQSERDARARFERLSERIEIEVERRLRQPVYGMKGARGIFAASALVQRAEFRAYVESRQMANEFPGVRGFSFVERVMRPELDAFVAATRRDGAPDFTVNSNGQEADLFIIKYIEPLAKNPSALGFDIGQEATRRDAAERALRSGEATLSGRVSLIQDAKSQPGFLLLLPIYKQGTAPQTEAQREQALLGFVAAPIVVAELLDGVVDVAERQLDFELLDSPQDESSSLAYRSLPLPGNPSPSAQPGQFNASRVFTFGGRQLTVSTHSNPEFARLSRAQPVGWLAAGGSLLTILLALAAWLLINGRQRAEARASAMTADLERLARVARGTSNAVVASDCQGRITWVNEGFIQMSGYAAADAIGRYPSELMGCAELHEHEALGPAAMAEMALSRSGRRAEFERRRPNGEQYWVEADVQPVFDEKGLHSGFIEISLDITESKRSQRVLALALAENKALLETIHQHAIMSVADAKGIIIEANAAFSRISGYSQEELLGSDHRLVNSGQHSPEFWDALWFKISSGQSWHGEICNRAKDGHLYWVDSIIAPVLDAAGKIEKYFSIRTDITAVKQAATIQAEQQERLNRIIEGTNAGTWEWNIVTGELRLNERWAEMLGFSLQELAPVDASTWANNCHPDDLPKARASLMQHFFGETAFYECELRMRHRDGHWVWVLAHGKLYARSAEGEPLWIAGTHMDISAAKGAAELLQHKQLVLDRAERLASLGAWEFDLASQTLTWSPQTYRLHDLQPDAPSGPITLERSLSYFPAADQALLQEAMRLAVEASESWDLNLSLQTELGRFLSVRSVGEAVFDDGGAVRLVGTYQDVTQQRLLEADIKRSHAVLRSVLDNLPCALSVFDADLQLLAYNQQFLGMLEFPASLFAGPSTSFESIIRFNAARGEYGSGSDVETTIAQIVERARHPTVHQFERQRPNGITLEVRGAPMPGGGFVTTYFDVSERKRMEDAQRRSNELLNIVLESLPCGLTMIDAELNVPLYNRRYAELYGLEQEFLSAGPLTVERIARLMAERGEYGAIGIDAALDAANARAMAAIAAPHQWARRRPNGLSLEMRSNPVPSGGFVTTYMDVGERDRAEAEVRRAEVLLRGAIDAVNEAFVLYGPDDRLVFCNEKYRQMYAASADLIVPGASFEEIIRGGALRGQYIEAQGRIDEWVAERLAIHRRGDSLLVQKLDNGRWVRVIERKMIDGHTVGFRIDITDLMQATEAAEDASRSKSQFLANMSHEIRTPMNAILGMLKLLQKTELNTRQLDYASKTEGAARSLLGLLNDILDFSKVEAGKMTLDPQPFRIEQLFRDLSVILSANVGAKPLEVLFDIDAALPPLLNADAMRLQQVLINLGGNAIKFTPRGEVVVSARLLSTLGREVEIEFAVRDSGIGIAPEHQARIFSGFTQAEASTTRRFGGTGLGLAISQRLVQLMGGELALESAPGQGSCFSFSLRMQVEVQPDGAAPAIAFQALRALIIDDNPAALDVLGHMSEALGWQADLAPSGAAALRLMQQQMDAGTPYQVVLVDWQMPGMDGFETAQRIRVLAGAKAMPLLVMVTAHGREMLAQRSEIEQRLLDGFLVKPVTALMLQEAVQAARGGPAAPSKPVAAAAGPKPLQGMRILVVEDNLNNQQVAQELLEDAGARVQLADNGQIGVDLLRADGSAFDIVLMDVQMPVMDGYTATRAIRGELGLTQLPIVAMTANAMASDREDCLAAGMNDHVGKPFDLEHLVEVLVKLTGRAAAAAKASAGGASRFASLMVPPDLRDRATAQGFDLQAAMDRFMGKTELFKRMVHSFTNSAKTLPAQLTVMLAEERTNEASMALHSFKGLAATLGGVQLAEWGGEGETVLKRGDRLSTIWLSELDRHIQAGCRDMLRLADDLSALGPKPAAPAAPAPNNAPAFKLEMTQLMQLLRDFDLGATEAFAQLRERHAGLLGAGQDALEAAVGALDFARALTLCEAILVDVKA</sequence>
<dbReference type="SMART" id="SM00091">
    <property type="entry name" value="PAS"/>
    <property type="match status" value="6"/>
</dbReference>
<feature type="domain" description="Response regulatory" evidence="16">
    <location>
        <begin position="1524"/>
        <end position="1648"/>
    </location>
</feature>
<proteinExistence type="predicted"/>
<dbReference type="Proteomes" id="UP001209701">
    <property type="component" value="Unassembled WGS sequence"/>
</dbReference>
<dbReference type="InterPro" id="IPR006189">
    <property type="entry name" value="CHASE_dom"/>
</dbReference>
<reference evidence="21 22" key="1">
    <citation type="submission" date="2021-11" db="EMBL/GenBank/DDBJ databases">
        <authorList>
            <person name="Liang Q."/>
            <person name="Mou H."/>
            <person name="Liu Z."/>
        </authorList>
    </citation>
    <scope>NUCLEOTIDE SEQUENCE [LARGE SCALE GENOMIC DNA]</scope>
    <source>
        <strain evidence="21 22">CHU3</strain>
    </source>
</reference>
<dbReference type="CDD" id="cd00082">
    <property type="entry name" value="HisKA"/>
    <property type="match status" value="1"/>
</dbReference>
<evidence type="ECO:0000256" key="11">
    <source>
        <dbReference type="ARBA" id="ARBA00023136"/>
    </source>
</evidence>
<feature type="domain" description="HPt" evidence="20">
    <location>
        <begin position="1836"/>
        <end position="1935"/>
    </location>
</feature>
<evidence type="ECO:0000256" key="13">
    <source>
        <dbReference type="PROSITE-ProRule" id="PRU00169"/>
    </source>
</evidence>
<dbReference type="InterPro" id="IPR036890">
    <property type="entry name" value="HATPase_C_sf"/>
</dbReference>
<feature type="transmembrane region" description="Helical" evidence="14">
    <location>
        <begin position="333"/>
        <end position="355"/>
    </location>
</feature>
<keyword evidence="6 14" id="KW-0812">Transmembrane</keyword>
<evidence type="ECO:0000256" key="1">
    <source>
        <dbReference type="ARBA" id="ARBA00000085"/>
    </source>
</evidence>
<name>A0ABT2YJZ3_9BURK</name>
<accession>A0ABT2YJZ3</accession>
<dbReference type="InterPro" id="IPR042240">
    <property type="entry name" value="CHASE_sf"/>
</dbReference>
<dbReference type="InterPro" id="IPR003594">
    <property type="entry name" value="HATPase_dom"/>
</dbReference>
<dbReference type="InterPro" id="IPR008207">
    <property type="entry name" value="Sig_transdc_His_kin_Hpt_dom"/>
</dbReference>
<feature type="domain" description="PAC" evidence="18">
    <location>
        <begin position="574"/>
        <end position="628"/>
    </location>
</feature>
<dbReference type="Gene3D" id="3.40.50.2300">
    <property type="match status" value="2"/>
</dbReference>
<evidence type="ECO:0000256" key="14">
    <source>
        <dbReference type="SAM" id="Phobius"/>
    </source>
</evidence>
<evidence type="ECO:0000256" key="3">
    <source>
        <dbReference type="ARBA" id="ARBA00012438"/>
    </source>
</evidence>
<dbReference type="InterPro" id="IPR036641">
    <property type="entry name" value="HPT_dom_sf"/>
</dbReference>
<keyword evidence="8" id="KW-0067">ATP-binding</keyword>
<keyword evidence="7" id="KW-0547">Nucleotide-binding</keyword>
<dbReference type="Pfam" id="PF00072">
    <property type="entry name" value="Response_reg"/>
    <property type="match status" value="2"/>
</dbReference>
<dbReference type="Gene3D" id="1.20.120.160">
    <property type="entry name" value="HPT domain"/>
    <property type="match status" value="1"/>
</dbReference>
<feature type="domain" description="PAC" evidence="18">
    <location>
        <begin position="448"/>
        <end position="500"/>
    </location>
</feature>
<dbReference type="SUPFAM" id="SSF55874">
    <property type="entry name" value="ATPase domain of HSP90 chaperone/DNA topoisomerase II/histidine kinase"/>
    <property type="match status" value="1"/>
</dbReference>
<dbReference type="SMART" id="SM00387">
    <property type="entry name" value="HATPase_c"/>
    <property type="match status" value="1"/>
</dbReference>
<dbReference type="CDD" id="cd17546">
    <property type="entry name" value="REC_hyHK_CKI1_RcsC-like"/>
    <property type="match status" value="2"/>
</dbReference>
<evidence type="ECO:0000259" key="15">
    <source>
        <dbReference type="PROSITE" id="PS50109"/>
    </source>
</evidence>
<feature type="domain" description="Response regulatory" evidence="16">
    <location>
        <begin position="1671"/>
        <end position="1789"/>
    </location>
</feature>
<dbReference type="SMART" id="SM00448">
    <property type="entry name" value="REC"/>
    <property type="match status" value="2"/>
</dbReference>
<dbReference type="SMART" id="SM00388">
    <property type="entry name" value="HisKA"/>
    <property type="match status" value="1"/>
</dbReference>
<evidence type="ECO:0000256" key="2">
    <source>
        <dbReference type="ARBA" id="ARBA00004651"/>
    </source>
</evidence>
<dbReference type="EMBL" id="JAJIRN010000009">
    <property type="protein sequence ID" value="MCV2370387.1"/>
    <property type="molecule type" value="Genomic_DNA"/>
</dbReference>
<dbReference type="InterPro" id="IPR011006">
    <property type="entry name" value="CheY-like_superfamily"/>
</dbReference>
<keyword evidence="10" id="KW-0902">Two-component regulatory system</keyword>
<dbReference type="InterPro" id="IPR000700">
    <property type="entry name" value="PAS-assoc_C"/>
</dbReference>
<dbReference type="InterPro" id="IPR004358">
    <property type="entry name" value="Sig_transdc_His_kin-like_C"/>
</dbReference>
<dbReference type="Gene3D" id="1.10.287.130">
    <property type="match status" value="1"/>
</dbReference>
<dbReference type="CDD" id="cd16922">
    <property type="entry name" value="HATPase_EvgS-ArcB-TorS-like"/>
    <property type="match status" value="1"/>
</dbReference>
<dbReference type="Gene3D" id="3.30.565.10">
    <property type="entry name" value="Histidine kinase-like ATPase, C-terminal domain"/>
    <property type="match status" value="1"/>
</dbReference>
<gene>
    <name evidence="21" type="ORF">LNV07_20090</name>
</gene>
<dbReference type="Gene3D" id="3.30.450.20">
    <property type="entry name" value="PAS domain"/>
    <property type="match status" value="7"/>
</dbReference>